<feature type="binding site" evidence="12">
    <location>
        <position position="77"/>
    </location>
    <ligand>
        <name>Na(+)</name>
        <dbReference type="ChEBI" id="CHEBI:29101"/>
        <note>structural</note>
    </ligand>
</feature>
<dbReference type="AlphaFoldDB" id="A0A4R6RBE3"/>
<dbReference type="NCBIfam" id="NF010794">
    <property type="entry name" value="PRK14198.1"/>
    <property type="match status" value="1"/>
</dbReference>
<evidence type="ECO:0000256" key="10">
    <source>
        <dbReference type="ARBA" id="ARBA00035120"/>
    </source>
</evidence>
<dbReference type="RefSeq" id="WP_126538290.1">
    <property type="nucleotide sequence ID" value="NZ_BSPM01000009.1"/>
</dbReference>
<dbReference type="GO" id="GO:0046872">
    <property type="term" value="F:metal ion binding"/>
    <property type="evidence" value="ECO:0007669"/>
    <property type="project" value="UniProtKB-KW"/>
</dbReference>
<dbReference type="EMBL" id="SNXY01000009">
    <property type="protein sequence ID" value="TDP83382.1"/>
    <property type="molecule type" value="Genomic_DNA"/>
</dbReference>
<dbReference type="PANTHER" id="PTHR28259">
    <property type="entry name" value="FLUORIDE EXPORT PROTEIN 1-RELATED"/>
    <property type="match status" value="1"/>
</dbReference>
<keyword evidence="12" id="KW-0813">Transport</keyword>
<evidence type="ECO:0000256" key="12">
    <source>
        <dbReference type="HAMAP-Rule" id="MF_00454"/>
    </source>
</evidence>
<comment type="similarity">
    <text evidence="10 12">Belongs to the fluoride channel Fluc/FEX (TC 1.A.43) family.</text>
</comment>
<dbReference type="HAMAP" id="MF_00454">
    <property type="entry name" value="FluC"/>
    <property type="match status" value="1"/>
</dbReference>
<name>A0A4R6RBE3_9HYPH</name>
<dbReference type="GO" id="GO:0062054">
    <property type="term" value="F:fluoride channel activity"/>
    <property type="evidence" value="ECO:0007669"/>
    <property type="project" value="UniProtKB-UniRule"/>
</dbReference>
<evidence type="ECO:0000256" key="9">
    <source>
        <dbReference type="ARBA" id="ARBA00023303"/>
    </source>
</evidence>
<dbReference type="OrthoDB" id="9806299at2"/>
<protein>
    <recommendedName>
        <fullName evidence="12">Fluoride-specific ion channel FluC</fullName>
    </recommendedName>
</protein>
<organism evidence="13 14">
    <name type="scientific">Oharaeibacter diazotrophicus</name>
    <dbReference type="NCBI Taxonomy" id="1920512"/>
    <lineage>
        <taxon>Bacteria</taxon>
        <taxon>Pseudomonadati</taxon>
        <taxon>Pseudomonadota</taxon>
        <taxon>Alphaproteobacteria</taxon>
        <taxon>Hyphomicrobiales</taxon>
        <taxon>Pleomorphomonadaceae</taxon>
        <taxon>Oharaeibacter</taxon>
    </lineage>
</organism>
<dbReference type="NCBIfam" id="NF010791">
    <property type="entry name" value="PRK14195.1"/>
    <property type="match status" value="1"/>
</dbReference>
<evidence type="ECO:0000256" key="4">
    <source>
        <dbReference type="ARBA" id="ARBA00022692"/>
    </source>
</evidence>
<evidence type="ECO:0000313" key="14">
    <source>
        <dbReference type="Proteomes" id="UP000294547"/>
    </source>
</evidence>
<dbReference type="GO" id="GO:0140114">
    <property type="term" value="P:cellular detoxification of fluoride"/>
    <property type="evidence" value="ECO:0007669"/>
    <property type="project" value="UniProtKB-UniRule"/>
</dbReference>
<evidence type="ECO:0000256" key="11">
    <source>
        <dbReference type="ARBA" id="ARBA00035585"/>
    </source>
</evidence>
<keyword evidence="5 12" id="KW-1133">Transmembrane helix</keyword>
<feature type="transmembrane region" description="Helical" evidence="12">
    <location>
        <begin position="66"/>
        <end position="85"/>
    </location>
</feature>
<evidence type="ECO:0000256" key="7">
    <source>
        <dbReference type="ARBA" id="ARBA00023065"/>
    </source>
</evidence>
<keyword evidence="14" id="KW-1185">Reference proteome</keyword>
<accession>A0A4R6RBE3</accession>
<proteinExistence type="inferred from homology"/>
<comment type="caution">
    <text evidence="13">The sequence shown here is derived from an EMBL/GenBank/DDBJ whole genome shotgun (WGS) entry which is preliminary data.</text>
</comment>
<keyword evidence="12" id="KW-0479">Metal-binding</keyword>
<dbReference type="GO" id="GO:0005886">
    <property type="term" value="C:plasma membrane"/>
    <property type="evidence" value="ECO:0007669"/>
    <property type="project" value="UniProtKB-SubCell"/>
</dbReference>
<evidence type="ECO:0000256" key="8">
    <source>
        <dbReference type="ARBA" id="ARBA00023136"/>
    </source>
</evidence>
<keyword evidence="6 12" id="KW-0915">Sodium</keyword>
<evidence type="ECO:0000256" key="2">
    <source>
        <dbReference type="ARBA" id="ARBA00022475"/>
    </source>
</evidence>
<comment type="catalytic activity">
    <reaction evidence="11">
        <text>fluoride(in) = fluoride(out)</text>
        <dbReference type="Rhea" id="RHEA:76159"/>
        <dbReference type="ChEBI" id="CHEBI:17051"/>
    </reaction>
    <physiologicalReaction direction="left-to-right" evidence="11">
        <dbReference type="Rhea" id="RHEA:76160"/>
    </physiologicalReaction>
</comment>
<comment type="subcellular location">
    <subcellularLocation>
        <location evidence="1 12">Cell membrane</location>
        <topology evidence="1 12">Multi-pass membrane protein</topology>
    </subcellularLocation>
</comment>
<keyword evidence="8 12" id="KW-0472">Membrane</keyword>
<sequence>MNPTDLLLVAVGGALGSMARYIVSVTAGRMFGLDFPWGTLTVNVVGSFAMGLFVGLLALKFDGSTALRLFFAVGVLGGFTTFSSFSLDTVVLWERGAVFAAAGYVVASLVVSLGALAAGLALVRTLA</sequence>
<evidence type="ECO:0000256" key="1">
    <source>
        <dbReference type="ARBA" id="ARBA00004651"/>
    </source>
</evidence>
<keyword evidence="2 12" id="KW-1003">Cell membrane</keyword>
<comment type="activity regulation">
    <text evidence="12">Na(+) is not transported, but it plays an essential structural role and its presence is essential for fluoride channel function.</text>
</comment>
<keyword evidence="3" id="KW-0997">Cell inner membrane</keyword>
<dbReference type="InterPro" id="IPR003691">
    <property type="entry name" value="FluC"/>
</dbReference>
<feature type="transmembrane region" description="Helical" evidence="12">
    <location>
        <begin position="97"/>
        <end position="123"/>
    </location>
</feature>
<evidence type="ECO:0000256" key="6">
    <source>
        <dbReference type="ARBA" id="ARBA00023053"/>
    </source>
</evidence>
<evidence type="ECO:0000256" key="3">
    <source>
        <dbReference type="ARBA" id="ARBA00022519"/>
    </source>
</evidence>
<keyword evidence="7 12" id="KW-0406">Ion transport</keyword>
<evidence type="ECO:0000313" key="13">
    <source>
        <dbReference type="EMBL" id="TDP83382.1"/>
    </source>
</evidence>
<keyword evidence="9 12" id="KW-0407">Ion channel</keyword>
<feature type="binding site" evidence="12">
    <location>
        <position position="80"/>
    </location>
    <ligand>
        <name>Na(+)</name>
        <dbReference type="ChEBI" id="CHEBI:29101"/>
        <note>structural</note>
    </ligand>
</feature>
<feature type="transmembrane region" description="Helical" evidence="12">
    <location>
        <begin position="40"/>
        <end position="59"/>
    </location>
</feature>
<dbReference type="Pfam" id="PF02537">
    <property type="entry name" value="CRCB"/>
    <property type="match status" value="1"/>
</dbReference>
<evidence type="ECO:0000256" key="5">
    <source>
        <dbReference type="ARBA" id="ARBA00022989"/>
    </source>
</evidence>
<dbReference type="Proteomes" id="UP000294547">
    <property type="component" value="Unassembled WGS sequence"/>
</dbReference>
<comment type="function">
    <text evidence="12">Fluoride-specific ion channel. Important for reducing fluoride concentration in the cell, thus reducing its toxicity.</text>
</comment>
<reference evidence="13 14" key="1">
    <citation type="submission" date="2019-03" db="EMBL/GenBank/DDBJ databases">
        <title>Genomic Encyclopedia of Type Strains, Phase IV (KMG-IV): sequencing the most valuable type-strain genomes for metagenomic binning, comparative biology and taxonomic classification.</title>
        <authorList>
            <person name="Goeker M."/>
        </authorList>
    </citation>
    <scope>NUCLEOTIDE SEQUENCE [LARGE SCALE GENOMIC DNA]</scope>
    <source>
        <strain evidence="13 14">DSM 102969</strain>
    </source>
</reference>
<dbReference type="NCBIfam" id="TIGR00494">
    <property type="entry name" value="crcB"/>
    <property type="match status" value="1"/>
</dbReference>
<dbReference type="PANTHER" id="PTHR28259:SF1">
    <property type="entry name" value="FLUORIDE EXPORT PROTEIN 1-RELATED"/>
    <property type="match status" value="1"/>
</dbReference>
<gene>
    <name evidence="12" type="primary">fluC</name>
    <name evidence="12" type="synonym">crcB</name>
    <name evidence="13" type="ORF">EDD54_3344</name>
</gene>
<keyword evidence="4 12" id="KW-0812">Transmembrane</keyword>